<dbReference type="InterPro" id="IPR007531">
    <property type="entry name" value="Dysbindin"/>
</dbReference>
<dbReference type="GO" id="GO:0005737">
    <property type="term" value="C:cytoplasm"/>
    <property type="evidence" value="ECO:0007669"/>
    <property type="project" value="InterPro"/>
</dbReference>
<keyword evidence="2" id="KW-0175">Coiled coil</keyword>
<organism evidence="3 4">
    <name type="scientific">Aromia moschata</name>
    <dbReference type="NCBI Taxonomy" id="1265417"/>
    <lineage>
        <taxon>Eukaryota</taxon>
        <taxon>Metazoa</taxon>
        <taxon>Ecdysozoa</taxon>
        <taxon>Arthropoda</taxon>
        <taxon>Hexapoda</taxon>
        <taxon>Insecta</taxon>
        <taxon>Pterygota</taxon>
        <taxon>Neoptera</taxon>
        <taxon>Endopterygota</taxon>
        <taxon>Coleoptera</taxon>
        <taxon>Polyphaga</taxon>
        <taxon>Cucujiformia</taxon>
        <taxon>Chrysomeloidea</taxon>
        <taxon>Cerambycidae</taxon>
        <taxon>Cerambycinae</taxon>
        <taxon>Callichromatini</taxon>
        <taxon>Aromia</taxon>
    </lineage>
</organism>
<protein>
    <recommendedName>
        <fullName evidence="5">Dysbindin</fullName>
    </recommendedName>
</protein>
<comment type="similarity">
    <text evidence="1">Belongs to the dysbindin family.</text>
</comment>
<evidence type="ECO:0000256" key="1">
    <source>
        <dbReference type="ARBA" id="ARBA00008686"/>
    </source>
</evidence>
<dbReference type="PANTHER" id="PTHR16294">
    <property type="entry name" value="DYSTROBREVIN BINDING PROTEIN 1 DYSBINDIN"/>
    <property type="match status" value="1"/>
</dbReference>
<evidence type="ECO:0000313" key="3">
    <source>
        <dbReference type="EMBL" id="KAJ8958904.1"/>
    </source>
</evidence>
<sequence length="239" mass="27570">MLSSLKEKFLNVTQNVPLFSGDEKEQRARPDVNVNAGGEILKHFQDQWEEMHNTNEENASKANRVASDIDKISTKIASDKQNVALISHILLNSNLSANITNCLSSIKDLYAVSESLEKRLIELESVIEETEFQNLKVQHKYHLAQYQLKKEESLEKFKKTLEENHSKNVAEYEAKKKSIFQERQKVFQDAFKSDIELYKSLGTLPEMNNRKKQNGALLEEIQIDFDQSELDQFFSDNAK</sequence>
<evidence type="ECO:0000256" key="2">
    <source>
        <dbReference type="SAM" id="Coils"/>
    </source>
</evidence>
<name>A0AAV8Z449_9CUCU</name>
<keyword evidence="4" id="KW-1185">Reference proteome</keyword>
<proteinExistence type="inferred from homology"/>
<gene>
    <name evidence="3" type="ORF">NQ318_019672</name>
</gene>
<reference evidence="3" key="1">
    <citation type="journal article" date="2023" name="Insect Mol. Biol.">
        <title>Genome sequencing provides insights into the evolution of gene families encoding plant cell wall-degrading enzymes in longhorned beetles.</title>
        <authorList>
            <person name="Shin N.R."/>
            <person name="Okamura Y."/>
            <person name="Kirsch R."/>
            <person name="Pauchet Y."/>
        </authorList>
    </citation>
    <scope>NUCLEOTIDE SEQUENCE</scope>
    <source>
        <strain evidence="3">AMC_N1</strain>
    </source>
</reference>
<dbReference type="AlphaFoldDB" id="A0AAV8Z449"/>
<evidence type="ECO:0008006" key="5">
    <source>
        <dbReference type="Google" id="ProtNLM"/>
    </source>
</evidence>
<feature type="coiled-coil region" evidence="2">
    <location>
        <begin position="113"/>
        <end position="163"/>
    </location>
</feature>
<comment type="caution">
    <text evidence="3">The sequence shown here is derived from an EMBL/GenBank/DDBJ whole genome shotgun (WGS) entry which is preliminary data.</text>
</comment>
<dbReference type="Proteomes" id="UP001162162">
    <property type="component" value="Unassembled WGS sequence"/>
</dbReference>
<accession>A0AAV8Z449</accession>
<dbReference type="EMBL" id="JAPWTK010000015">
    <property type="protein sequence ID" value="KAJ8958904.1"/>
    <property type="molecule type" value="Genomic_DNA"/>
</dbReference>
<evidence type="ECO:0000313" key="4">
    <source>
        <dbReference type="Proteomes" id="UP001162162"/>
    </source>
</evidence>
<dbReference type="PANTHER" id="PTHR16294:SF6">
    <property type="entry name" value="DYNAMIN N-TERMINAL DOMAIN-CONTAINING PROTEIN"/>
    <property type="match status" value="1"/>
</dbReference>